<protein>
    <submittedName>
        <fullName evidence="1">Uncharacterized protein</fullName>
    </submittedName>
</protein>
<dbReference type="AlphaFoldDB" id="A0A8T1V039"/>
<comment type="caution">
    <text evidence="1">The sequence shown here is derived from an EMBL/GenBank/DDBJ whole genome shotgun (WGS) entry which is preliminary data.</text>
</comment>
<name>A0A8T1V039_9STRA</name>
<evidence type="ECO:0000313" key="2">
    <source>
        <dbReference type="Proteomes" id="UP000688947"/>
    </source>
</evidence>
<accession>A0A8T1V039</accession>
<gene>
    <name evidence="1" type="ORF">JG687_00001335</name>
</gene>
<proteinExistence type="predicted"/>
<dbReference type="Proteomes" id="UP000688947">
    <property type="component" value="Unassembled WGS sequence"/>
</dbReference>
<evidence type="ECO:0000313" key="1">
    <source>
        <dbReference type="EMBL" id="KAG6972675.1"/>
    </source>
</evidence>
<reference evidence="1" key="1">
    <citation type="submission" date="2021-01" db="EMBL/GenBank/DDBJ databases">
        <title>Phytophthora aleatoria, a newly-described species from Pinus radiata is distinct from Phytophthora cactorum isolates based on comparative genomics.</title>
        <authorList>
            <person name="Mcdougal R."/>
            <person name="Panda P."/>
            <person name="Williams N."/>
            <person name="Studholme D.J."/>
        </authorList>
    </citation>
    <scope>NUCLEOTIDE SEQUENCE</scope>
    <source>
        <strain evidence="1">NZFS 3830</strain>
    </source>
</reference>
<dbReference type="OrthoDB" id="120750at2759"/>
<sequence>MVVGSGVSEKDARNLHIMEVSAGRMVEKRAAIIQDVRRLCNRRGNAFFMVVESGAREKDAQNPHSTVCAKRMVERNHARILGVPNKPRLHPSVLSTEGAADAHTQGARSLLRNEACILSMADLRRVRSRSVRIKLCQEASAETTEVEK</sequence>
<organism evidence="1 2">
    <name type="scientific">Phytophthora cactorum</name>
    <dbReference type="NCBI Taxonomy" id="29920"/>
    <lineage>
        <taxon>Eukaryota</taxon>
        <taxon>Sar</taxon>
        <taxon>Stramenopiles</taxon>
        <taxon>Oomycota</taxon>
        <taxon>Peronosporomycetes</taxon>
        <taxon>Peronosporales</taxon>
        <taxon>Peronosporaceae</taxon>
        <taxon>Phytophthora</taxon>
    </lineage>
</organism>
<dbReference type="EMBL" id="JAENGZ010000031">
    <property type="protein sequence ID" value="KAG6972675.1"/>
    <property type="molecule type" value="Genomic_DNA"/>
</dbReference>
<dbReference type="VEuPathDB" id="FungiDB:PC110_g840"/>